<name>A0A8H7QH26_9FUNG</name>
<dbReference type="OrthoDB" id="2261209at2759"/>
<gene>
    <name evidence="2" type="ORF">INT46_009370</name>
</gene>
<protein>
    <submittedName>
        <fullName evidence="2">Uncharacterized protein</fullName>
    </submittedName>
</protein>
<dbReference type="EMBL" id="JAEPRC010000741">
    <property type="protein sequence ID" value="KAG2192297.1"/>
    <property type="molecule type" value="Genomic_DNA"/>
</dbReference>
<comment type="caution">
    <text evidence="2">The sequence shown here is derived from an EMBL/GenBank/DDBJ whole genome shotgun (WGS) entry which is preliminary data.</text>
</comment>
<proteinExistence type="predicted"/>
<feature type="region of interest" description="Disordered" evidence="1">
    <location>
        <begin position="18"/>
        <end position="55"/>
    </location>
</feature>
<evidence type="ECO:0000256" key="1">
    <source>
        <dbReference type="SAM" id="MobiDB-lite"/>
    </source>
</evidence>
<evidence type="ECO:0000313" key="3">
    <source>
        <dbReference type="Proteomes" id="UP000650833"/>
    </source>
</evidence>
<dbReference type="AlphaFoldDB" id="A0A8H7QH26"/>
<organism evidence="2 3">
    <name type="scientific">Mucor plumbeus</name>
    <dbReference type="NCBI Taxonomy" id="97098"/>
    <lineage>
        <taxon>Eukaryota</taxon>
        <taxon>Fungi</taxon>
        <taxon>Fungi incertae sedis</taxon>
        <taxon>Mucoromycota</taxon>
        <taxon>Mucoromycotina</taxon>
        <taxon>Mucoromycetes</taxon>
        <taxon>Mucorales</taxon>
        <taxon>Mucorineae</taxon>
        <taxon>Mucoraceae</taxon>
        <taxon>Mucor</taxon>
    </lineage>
</organism>
<dbReference type="Proteomes" id="UP000650833">
    <property type="component" value="Unassembled WGS sequence"/>
</dbReference>
<reference evidence="2" key="1">
    <citation type="submission" date="2020-12" db="EMBL/GenBank/DDBJ databases">
        <title>Metabolic potential, ecology and presence of endohyphal bacteria is reflected in genomic diversity of Mucoromycotina.</title>
        <authorList>
            <person name="Muszewska A."/>
            <person name="Okrasinska A."/>
            <person name="Steczkiewicz K."/>
            <person name="Drgas O."/>
            <person name="Orlowska M."/>
            <person name="Perlinska-Lenart U."/>
            <person name="Aleksandrzak-Piekarczyk T."/>
            <person name="Szatraj K."/>
            <person name="Zielenkiewicz U."/>
            <person name="Pilsyk S."/>
            <person name="Malc E."/>
            <person name="Mieczkowski P."/>
            <person name="Kruszewska J.S."/>
            <person name="Biernat P."/>
            <person name="Pawlowska J."/>
        </authorList>
    </citation>
    <scope>NUCLEOTIDE SEQUENCE</scope>
    <source>
        <strain evidence="2">CBS 226.32</strain>
    </source>
</reference>
<accession>A0A8H7QH26</accession>
<sequence length="357" mass="39658">MDANFDLKDSRVPTFIPFEQDVDKSVTKPATKRKRTAKNDNTNKPQKKKALKSVKKVKQTIQDESNQENIEEPIVHHIWIGAATTEKKGAFAIYHGEKDERNYTQIYEKKDQLEDLEYAYVLGTLKAIELAKSENTTIIVNTTCRDLPRAIAGKARAFHYGGMANQIRDLIKEIEQPLSVRHISGRHAAVDQKAALILAEEALNASIANKQVVENLTVGELTQSVEKESDETKEIVKEKEDAVIVSSTSNDDNLNHIVENAIDIAAETNAEAIQEAVESAVNSTPSLKDVLVDTQIETTVETTVEVKVMETPVEKSAAEPMDLVEETEQAPKSSWARVLGLQSIINVLSSPFKARRN</sequence>
<keyword evidence="3" id="KW-1185">Reference proteome</keyword>
<feature type="compositionally biased region" description="Basic residues" evidence="1">
    <location>
        <begin position="45"/>
        <end position="55"/>
    </location>
</feature>
<evidence type="ECO:0000313" key="2">
    <source>
        <dbReference type="EMBL" id="KAG2192297.1"/>
    </source>
</evidence>